<dbReference type="GeneID" id="27784476"/>
<dbReference type="EMBL" id="CP013738">
    <property type="protein sequence ID" value="ALU95236.1"/>
    <property type="molecule type" value="Genomic_DNA"/>
</dbReference>
<evidence type="ECO:0000256" key="1">
    <source>
        <dbReference type="SAM" id="Phobius"/>
    </source>
</evidence>
<name>A0A0U3D3Y8_STRGL</name>
<evidence type="ECO:0000313" key="3">
    <source>
        <dbReference type="Proteomes" id="UP000064183"/>
    </source>
</evidence>
<evidence type="ECO:0000313" key="2">
    <source>
        <dbReference type="EMBL" id="ALU95236.1"/>
    </source>
</evidence>
<keyword evidence="1" id="KW-1133">Transmembrane helix</keyword>
<organism evidence="2 3">
    <name type="scientific">Streptomyces globisporus C-1027</name>
    <dbReference type="NCBI Taxonomy" id="1172567"/>
    <lineage>
        <taxon>Bacteria</taxon>
        <taxon>Bacillati</taxon>
        <taxon>Actinomycetota</taxon>
        <taxon>Actinomycetes</taxon>
        <taxon>Kitasatosporales</taxon>
        <taxon>Streptomycetaceae</taxon>
        <taxon>Streptomyces</taxon>
    </lineage>
</organism>
<gene>
    <name evidence="2" type="ORF">WQO_19075</name>
</gene>
<dbReference type="Proteomes" id="UP000064183">
    <property type="component" value="Chromosome"/>
</dbReference>
<proteinExistence type="predicted"/>
<sequence length="208" mass="22001">MSAELTVALVGVGGAFGGAIIGGVAAMASASITGKRTMEAATKTYQGALDVARRTAQQQAYTLLLNAANRYEEATEGQIDAAAELIEALCDRSQGIPSELSEARLQAHRNVVSEVRSLGEVLAAVRVVGLEGPSIVHEAAKSVRDSASNLARLLESVEEVNQFDNGEFNPIHRPQWARRRHDALRSSIEDFGVIARLNGGYAGSGDVE</sequence>
<dbReference type="RefSeq" id="WP_010064777.1">
    <property type="nucleotide sequence ID" value="NZ_CP013738.1"/>
</dbReference>
<accession>A0A0U3D3Y8</accession>
<reference evidence="2 3" key="1">
    <citation type="journal article" date="2012" name="J. Bacteriol.">
        <title>Draft genome sequence of Streptomyces globisporus C-1027, which produces an antitumor antibiotic consisting of a nine-membered enediyne with a chromoprotein.</title>
        <authorList>
            <person name="Wang L."/>
            <person name="Wang S."/>
            <person name="He Q."/>
            <person name="Yu T."/>
            <person name="Li Q."/>
            <person name="Hong B."/>
        </authorList>
    </citation>
    <scope>NUCLEOTIDE SEQUENCE [LARGE SCALE GENOMIC DNA]</scope>
    <source>
        <strain evidence="2 3">C-1027</strain>
    </source>
</reference>
<protein>
    <submittedName>
        <fullName evidence="2">Uncharacterized protein</fullName>
    </submittedName>
</protein>
<feature type="transmembrane region" description="Helical" evidence="1">
    <location>
        <begin position="6"/>
        <end position="28"/>
    </location>
</feature>
<keyword evidence="1" id="KW-0812">Transmembrane</keyword>
<keyword evidence="1" id="KW-0472">Membrane</keyword>
<dbReference type="KEGG" id="sgb:WQO_19075"/>
<dbReference type="AlphaFoldDB" id="A0A0U3D3Y8"/>